<proteinExistence type="predicted"/>
<dbReference type="EMBL" id="QNRR01000012">
    <property type="protein sequence ID" value="RBP38128.1"/>
    <property type="molecule type" value="Genomic_DNA"/>
</dbReference>
<organism evidence="1 2">
    <name type="scientific">Roseimicrobium gellanilyticum</name>
    <dbReference type="NCBI Taxonomy" id="748857"/>
    <lineage>
        <taxon>Bacteria</taxon>
        <taxon>Pseudomonadati</taxon>
        <taxon>Verrucomicrobiota</taxon>
        <taxon>Verrucomicrobiia</taxon>
        <taxon>Verrucomicrobiales</taxon>
        <taxon>Verrucomicrobiaceae</taxon>
        <taxon>Roseimicrobium</taxon>
    </lineage>
</organism>
<name>A0A366H947_9BACT</name>
<dbReference type="AlphaFoldDB" id="A0A366H947"/>
<evidence type="ECO:0008006" key="3">
    <source>
        <dbReference type="Google" id="ProtNLM"/>
    </source>
</evidence>
<protein>
    <recommendedName>
        <fullName evidence="3">Phage integrase family protein</fullName>
    </recommendedName>
</protein>
<comment type="caution">
    <text evidence="1">The sequence shown here is derived from an EMBL/GenBank/DDBJ whole genome shotgun (WGS) entry which is preliminary data.</text>
</comment>
<accession>A0A366H947</accession>
<evidence type="ECO:0000313" key="1">
    <source>
        <dbReference type="EMBL" id="RBP38128.1"/>
    </source>
</evidence>
<keyword evidence="2" id="KW-1185">Reference proteome</keyword>
<reference evidence="1 2" key="1">
    <citation type="submission" date="2018-06" db="EMBL/GenBank/DDBJ databases">
        <title>Genomic Encyclopedia of Type Strains, Phase IV (KMG-IV): sequencing the most valuable type-strain genomes for metagenomic binning, comparative biology and taxonomic classification.</title>
        <authorList>
            <person name="Goeker M."/>
        </authorList>
    </citation>
    <scope>NUCLEOTIDE SEQUENCE [LARGE SCALE GENOMIC DNA]</scope>
    <source>
        <strain evidence="1 2">DSM 25532</strain>
    </source>
</reference>
<evidence type="ECO:0000313" key="2">
    <source>
        <dbReference type="Proteomes" id="UP000253426"/>
    </source>
</evidence>
<sequence>MAQLAGGHIWIRTTAYSRPKARNSESRIDIAPEVVHLLKAHRHSWEAGPFVIPGSLHLKVQVRCMPTFAKALQWLRNHGVRSVTALHTLRKEARSLIFSQAGPVDVAADFLRNDVKVAREHYIGRKKRLELHFSELAVATSSSPTPA</sequence>
<dbReference type="Proteomes" id="UP000253426">
    <property type="component" value="Unassembled WGS sequence"/>
</dbReference>
<gene>
    <name evidence="1" type="ORF">DES53_112126</name>
</gene>